<reference evidence="3" key="3">
    <citation type="submission" date="2025-09" db="UniProtKB">
        <authorList>
            <consortium name="Ensembl"/>
        </authorList>
    </citation>
    <scope>IDENTIFICATION</scope>
</reference>
<keyword evidence="4" id="KW-1185">Reference proteome</keyword>
<organism evidence="3 4">
    <name type="scientific">Oncorhynchus tshawytscha</name>
    <name type="common">Chinook salmon</name>
    <name type="synonym">Salmo tshawytscha</name>
    <dbReference type="NCBI Taxonomy" id="74940"/>
    <lineage>
        <taxon>Eukaryota</taxon>
        <taxon>Metazoa</taxon>
        <taxon>Chordata</taxon>
        <taxon>Craniata</taxon>
        <taxon>Vertebrata</taxon>
        <taxon>Euteleostomi</taxon>
        <taxon>Actinopterygii</taxon>
        <taxon>Neopterygii</taxon>
        <taxon>Teleostei</taxon>
        <taxon>Protacanthopterygii</taxon>
        <taxon>Salmoniformes</taxon>
        <taxon>Salmonidae</taxon>
        <taxon>Salmoninae</taxon>
        <taxon>Oncorhynchus</taxon>
    </lineage>
</organism>
<dbReference type="GeneTree" id="ENSGT00940000153997"/>
<feature type="compositionally biased region" description="Basic residues" evidence="1">
    <location>
        <begin position="206"/>
        <end position="223"/>
    </location>
</feature>
<feature type="compositionally biased region" description="Basic and acidic residues" evidence="1">
    <location>
        <begin position="299"/>
        <end position="329"/>
    </location>
</feature>
<feature type="compositionally biased region" description="Low complexity" evidence="1">
    <location>
        <begin position="31"/>
        <end position="43"/>
    </location>
</feature>
<dbReference type="Proteomes" id="UP000694402">
    <property type="component" value="Unassembled WGS sequence"/>
</dbReference>
<feature type="compositionally biased region" description="Basic and acidic residues" evidence="1">
    <location>
        <begin position="44"/>
        <end position="58"/>
    </location>
</feature>
<reference evidence="4" key="1">
    <citation type="journal article" date="2018" name="PLoS ONE">
        <title>Chinook salmon (Oncorhynchus tshawytscha) genome and transcriptome.</title>
        <authorList>
            <person name="Christensen K.A."/>
            <person name="Leong J.S."/>
            <person name="Sakhrani D."/>
            <person name="Biagi C.A."/>
            <person name="Minkley D.R."/>
            <person name="Withler R.E."/>
            <person name="Rondeau E.B."/>
            <person name="Koop B.F."/>
            <person name="Devlin R.H."/>
        </authorList>
    </citation>
    <scope>NUCLEOTIDE SEQUENCE [LARGE SCALE GENOMIC DNA]</scope>
</reference>
<protein>
    <recommendedName>
        <fullName evidence="2">FAM21/CAPZIP domain-containing protein</fullName>
    </recommendedName>
</protein>
<reference evidence="3" key="2">
    <citation type="submission" date="2025-08" db="UniProtKB">
        <authorList>
            <consortium name="Ensembl"/>
        </authorList>
    </citation>
    <scope>IDENTIFICATION</scope>
</reference>
<evidence type="ECO:0000256" key="1">
    <source>
        <dbReference type="SAM" id="MobiDB-lite"/>
    </source>
</evidence>
<feature type="compositionally biased region" description="Polar residues" evidence="1">
    <location>
        <begin position="275"/>
        <end position="297"/>
    </location>
</feature>
<evidence type="ECO:0000313" key="4">
    <source>
        <dbReference type="Proteomes" id="UP000694402"/>
    </source>
</evidence>
<name>A0AAZ3QT16_ONCTS</name>
<feature type="compositionally biased region" description="Polar residues" evidence="1">
    <location>
        <begin position="1"/>
        <end position="15"/>
    </location>
</feature>
<feature type="compositionally biased region" description="Basic and acidic residues" evidence="1">
    <location>
        <begin position="260"/>
        <end position="274"/>
    </location>
</feature>
<dbReference type="InterPro" id="IPR029341">
    <property type="entry name" value="FAM21/CAPZIP"/>
</dbReference>
<accession>A0AAZ3QT16</accession>
<feature type="region of interest" description="Disordered" evidence="1">
    <location>
        <begin position="1"/>
        <end position="117"/>
    </location>
</feature>
<evidence type="ECO:0000259" key="2">
    <source>
        <dbReference type="Pfam" id="PF15255"/>
    </source>
</evidence>
<dbReference type="Ensembl" id="ENSOTST00005150191.1">
    <property type="protein sequence ID" value="ENSOTSP00005131768.1"/>
    <property type="gene ID" value="ENSOTSG00005016590.2"/>
</dbReference>
<sequence length="398" mass="43424">GLPNLSSWANYLPSRTPTPPDVTGRPKRSSRTTTSRATACSPRYHPEGEEDAPPKKSVAELAGKFKAHAPPFPTGTDGNNKPVRRRPPRTLQLPKTTAQGEVDEEKPISPSLHPAKTKRNSALIEKLQANLALSPCSLLPSPKSPGLRLLPPSFTSTCSPIPPVTPTTPVSRAPLLRSLSKEETPATFEVPATPTDGSLLPSINKGRARLSIRRRPPSRRHRKSSGEEGDGVTGEEIPLTTPDDPEAKVGEEEKGEGEEVFEKEVEEKDGERADTTMSTQEKIETGSSTPANSKQQIDTTDRSTTDTDPLEKTKSEKTLEPQREERQTGEEATGSRGEVVKDCVQGCGGEEKEKGRETCSMEESSTEREKEEGEELTCKEKEGERDTDCNEEKENTKL</sequence>
<proteinExistence type="predicted"/>
<evidence type="ECO:0000313" key="3">
    <source>
        <dbReference type="Ensembl" id="ENSOTSP00005131768.1"/>
    </source>
</evidence>
<feature type="region of interest" description="Disordered" evidence="1">
    <location>
        <begin position="180"/>
        <end position="398"/>
    </location>
</feature>
<dbReference type="Pfam" id="PF15255">
    <property type="entry name" value="CAP-ZIP_m"/>
    <property type="match status" value="1"/>
</dbReference>
<dbReference type="AlphaFoldDB" id="A0AAZ3QT16"/>
<gene>
    <name evidence="3" type="primary">LOC112219201</name>
</gene>
<feature type="compositionally biased region" description="Basic and acidic residues" evidence="1">
    <location>
        <begin position="349"/>
        <end position="398"/>
    </location>
</feature>
<feature type="domain" description="FAM21/CAPZIP" evidence="2">
    <location>
        <begin position="114"/>
        <end position="228"/>
    </location>
</feature>